<dbReference type="Proteomes" id="UP001176961">
    <property type="component" value="Unassembled WGS sequence"/>
</dbReference>
<dbReference type="PANTHER" id="PTHR22957:SF337">
    <property type="entry name" value="TBC1 DOMAIN FAMILY MEMBER 5"/>
    <property type="match status" value="1"/>
</dbReference>
<evidence type="ECO:0000259" key="3">
    <source>
        <dbReference type="PROSITE" id="PS50086"/>
    </source>
</evidence>
<feature type="domain" description="Rab-GAP TBC" evidence="3">
    <location>
        <begin position="35"/>
        <end position="316"/>
    </location>
</feature>
<keyword evidence="5" id="KW-1185">Reference proteome</keyword>
<comment type="caution">
    <text evidence="4">The sequence shown here is derived from an EMBL/GenBank/DDBJ whole genome shotgun (WGS) entry which is preliminary data.</text>
</comment>
<dbReference type="AlphaFoldDB" id="A0AA36M3W8"/>
<reference evidence="4" key="1">
    <citation type="submission" date="2023-07" db="EMBL/GenBank/DDBJ databases">
        <authorList>
            <consortium name="CYATHOMIX"/>
        </authorList>
    </citation>
    <scope>NUCLEOTIDE SEQUENCE</scope>
    <source>
        <strain evidence="4">N/A</strain>
    </source>
</reference>
<protein>
    <recommendedName>
        <fullName evidence="3">Rab-GAP TBC domain-containing protein</fullName>
    </recommendedName>
</protein>
<sequence length="582" mass="66570">MEKPASKPAGSDYTSILSEHLNVDNLKAFCLRGGLRTSNLRSIAWRIHLKCLPISKVEWISVTSRARKLYAHLKQKNIPNPHDDRFCQDPQINNPLDQTELNPWQQYFADHELRDLISKDVGRTFPELEFFQQEHIRRMMSDILLIYAKENSFVSYKQGMHEILAPLMFVLYSDQQTFCHYNETGGLQNLSEGDRTILAFVYDPEYLESDSYGMFCEVMLEVAKWYEDNSSSPKTSIAESGPFMRVQDATPTNHIMRELMVIGERLQSVDPLLANHLNQLDIPPQLYGIRWLRLLFGREFSIHDLLYVWDVLLCDRPIERMVECIFVAMLLQIRHLLLQSDYGGCLQYLMRYPPVVDVSTFMQQALHFRNPKKYPRPASLGALSNFSHLTVTGADHPNRSRQLSAPASNSESPVEETPSGLRNITSSMLTKVKNTVLEKPQAVSGSTPPITPRHAPQPLQNVVRQAPSWERELHLMEEQVACLQIRLNEKDVACQEAARNIEACIQQLRGEGISIPALCSKLSEISRSLTTSSNNGVGNPVLNRRAEKEVVERRYSSGRAPPQPRHIQKENEMIDLRLRPIK</sequence>
<evidence type="ECO:0000256" key="1">
    <source>
        <dbReference type="ARBA" id="ARBA00022468"/>
    </source>
</evidence>
<dbReference type="InterPro" id="IPR000195">
    <property type="entry name" value="Rab-GAP-TBC_dom"/>
</dbReference>
<dbReference type="GO" id="GO:0005096">
    <property type="term" value="F:GTPase activator activity"/>
    <property type="evidence" value="ECO:0007669"/>
    <property type="project" value="UniProtKB-KW"/>
</dbReference>
<evidence type="ECO:0000313" key="4">
    <source>
        <dbReference type="EMBL" id="CAJ0596796.1"/>
    </source>
</evidence>
<evidence type="ECO:0000313" key="5">
    <source>
        <dbReference type="Proteomes" id="UP001176961"/>
    </source>
</evidence>
<dbReference type="FunFam" id="1.10.472.80:FF:000038">
    <property type="entry name" value="TBC1 domain family member 5"/>
    <property type="match status" value="1"/>
</dbReference>
<keyword evidence="1" id="KW-0343">GTPase activation</keyword>
<dbReference type="FunFam" id="1.10.8.270:FF:000011">
    <property type="entry name" value="TBC1 domain family member 5"/>
    <property type="match status" value="1"/>
</dbReference>
<organism evidence="4 5">
    <name type="scientific">Cylicocyclus nassatus</name>
    <name type="common">Nematode worm</name>
    <dbReference type="NCBI Taxonomy" id="53992"/>
    <lineage>
        <taxon>Eukaryota</taxon>
        <taxon>Metazoa</taxon>
        <taxon>Ecdysozoa</taxon>
        <taxon>Nematoda</taxon>
        <taxon>Chromadorea</taxon>
        <taxon>Rhabditida</taxon>
        <taxon>Rhabditina</taxon>
        <taxon>Rhabditomorpha</taxon>
        <taxon>Strongyloidea</taxon>
        <taxon>Strongylidae</taxon>
        <taxon>Cylicocyclus</taxon>
    </lineage>
</organism>
<dbReference type="Pfam" id="PF00566">
    <property type="entry name" value="RabGAP-TBC"/>
    <property type="match status" value="2"/>
</dbReference>
<dbReference type="Gene3D" id="1.10.472.80">
    <property type="entry name" value="Ypt/Rab-GAP domain of gyp1p, domain 3"/>
    <property type="match status" value="1"/>
</dbReference>
<dbReference type="GO" id="GO:0005737">
    <property type="term" value="C:cytoplasm"/>
    <property type="evidence" value="ECO:0007669"/>
    <property type="project" value="UniProtKB-ARBA"/>
</dbReference>
<evidence type="ECO:0000256" key="2">
    <source>
        <dbReference type="SAM" id="MobiDB-lite"/>
    </source>
</evidence>
<dbReference type="PROSITE" id="PS50086">
    <property type="entry name" value="TBC_RABGAP"/>
    <property type="match status" value="1"/>
</dbReference>
<dbReference type="EMBL" id="CATQJL010000223">
    <property type="protein sequence ID" value="CAJ0596796.1"/>
    <property type="molecule type" value="Genomic_DNA"/>
</dbReference>
<dbReference type="InterPro" id="IPR035969">
    <property type="entry name" value="Rab-GAP_TBC_sf"/>
</dbReference>
<gene>
    <name evidence="4" type="ORF">CYNAS_LOCUS8779</name>
</gene>
<dbReference type="SMART" id="SM00164">
    <property type="entry name" value="TBC"/>
    <property type="match status" value="1"/>
</dbReference>
<dbReference type="SUPFAM" id="SSF47923">
    <property type="entry name" value="Ypt/Rab-GAP domain of gyp1p"/>
    <property type="match status" value="2"/>
</dbReference>
<feature type="region of interest" description="Disordered" evidence="2">
    <location>
        <begin position="395"/>
        <end position="421"/>
    </location>
</feature>
<proteinExistence type="predicted"/>
<dbReference type="Gene3D" id="1.10.8.270">
    <property type="entry name" value="putative rabgap domain of human tbc1 domain family member 14 like domains"/>
    <property type="match status" value="1"/>
</dbReference>
<accession>A0AA36M3W8</accession>
<name>A0AA36M3W8_CYLNA</name>
<dbReference type="PANTHER" id="PTHR22957">
    <property type="entry name" value="TBC1 DOMAIN FAMILY MEMBER GTPASE-ACTIVATING PROTEIN"/>
    <property type="match status" value="1"/>
</dbReference>
<feature type="compositionally biased region" description="Polar residues" evidence="2">
    <location>
        <begin position="400"/>
        <end position="412"/>
    </location>
</feature>